<dbReference type="KEGG" id="cab:CAB006"/>
<dbReference type="eggNOG" id="COG1792">
    <property type="taxonomic scope" value="Bacteria"/>
</dbReference>
<evidence type="ECO:0000256" key="4">
    <source>
        <dbReference type="ARBA" id="ARBA00032089"/>
    </source>
</evidence>
<dbReference type="HOGENOM" id="CLU_071249_0_0_0"/>
<dbReference type="Gene3D" id="2.40.10.340">
    <property type="entry name" value="Rod shape-determining protein MreC, domain 1"/>
    <property type="match status" value="1"/>
</dbReference>
<dbReference type="OrthoDB" id="9808025at2"/>
<evidence type="ECO:0000313" key="8">
    <source>
        <dbReference type="Proteomes" id="UP000001012"/>
    </source>
</evidence>
<dbReference type="InterPro" id="IPR055342">
    <property type="entry name" value="MreC_beta-barrel_core"/>
</dbReference>
<keyword evidence="5" id="KW-0812">Transmembrane</keyword>
<evidence type="ECO:0000256" key="5">
    <source>
        <dbReference type="SAM" id="Phobius"/>
    </source>
</evidence>
<dbReference type="GO" id="GO:0005886">
    <property type="term" value="C:plasma membrane"/>
    <property type="evidence" value="ECO:0007669"/>
    <property type="project" value="TreeGrafter"/>
</dbReference>
<dbReference type="EMBL" id="CR848038">
    <property type="protein sequence ID" value="CAH63464.1"/>
    <property type="molecule type" value="Genomic_DNA"/>
</dbReference>
<gene>
    <name evidence="7" type="ordered locus">CAB006</name>
</gene>
<reference evidence="7 8" key="1">
    <citation type="journal article" date="2005" name="Genome Res.">
        <title>The Chlamydophila abortus genome sequence reveals an array of variable proteins that contribute to interspecies variation.</title>
        <authorList>
            <person name="Thomson N.R."/>
            <person name="Yeats C."/>
            <person name="Bell K."/>
            <person name="Holden M.T.G."/>
            <person name="Bentley S.D."/>
            <person name="Livingstone M."/>
            <person name="Cerdeno-Tarraga A.M."/>
            <person name="Harris B."/>
            <person name="Doggett J."/>
            <person name="Ormond D."/>
            <person name="Mungal K."/>
            <person name="Clarke K."/>
            <person name="Feltwell T."/>
            <person name="Hance Z."/>
            <person name="Sanders M."/>
            <person name="Quail M.A."/>
            <person name="Price C."/>
            <person name="Parkhill J."/>
            <person name="Longbottom D."/>
        </authorList>
    </citation>
    <scope>NUCLEOTIDE SEQUENCE [LARGE SCALE GENOMIC DNA]</scope>
    <source>
        <strain evidence="8">DSM 27085 / S26/3</strain>
    </source>
</reference>
<dbReference type="Gene3D" id="2.40.10.350">
    <property type="entry name" value="Rod shape-determining protein MreC, domain 2"/>
    <property type="match status" value="1"/>
</dbReference>
<dbReference type="PANTHER" id="PTHR34138:SF1">
    <property type="entry name" value="CELL SHAPE-DETERMINING PROTEIN MREC"/>
    <property type="match status" value="1"/>
</dbReference>
<evidence type="ECO:0000256" key="2">
    <source>
        <dbReference type="ARBA" id="ARBA00013855"/>
    </source>
</evidence>
<dbReference type="GO" id="GO:0008360">
    <property type="term" value="P:regulation of cell shape"/>
    <property type="evidence" value="ECO:0007669"/>
    <property type="project" value="UniProtKB-KW"/>
</dbReference>
<keyword evidence="5" id="KW-0472">Membrane</keyword>
<proteinExistence type="inferred from homology"/>
<evidence type="ECO:0000259" key="6">
    <source>
        <dbReference type="Pfam" id="PF04085"/>
    </source>
</evidence>
<keyword evidence="8" id="KW-1185">Reference proteome</keyword>
<dbReference type="InterPro" id="IPR042177">
    <property type="entry name" value="Cell/Rod_1"/>
</dbReference>
<dbReference type="NCBIfam" id="NF011450">
    <property type="entry name" value="PRK14872.1"/>
    <property type="match status" value="1"/>
</dbReference>
<dbReference type="PANTHER" id="PTHR34138">
    <property type="entry name" value="CELL SHAPE-DETERMINING PROTEIN MREC"/>
    <property type="match status" value="1"/>
</dbReference>
<evidence type="ECO:0000256" key="1">
    <source>
        <dbReference type="ARBA" id="ARBA00009369"/>
    </source>
</evidence>
<keyword evidence="3" id="KW-0133">Cell shape</keyword>
<evidence type="ECO:0000313" key="7">
    <source>
        <dbReference type="EMBL" id="CAH63464.1"/>
    </source>
</evidence>
<dbReference type="Pfam" id="PF04085">
    <property type="entry name" value="MreC"/>
    <property type="match status" value="1"/>
</dbReference>
<evidence type="ECO:0000256" key="3">
    <source>
        <dbReference type="ARBA" id="ARBA00022960"/>
    </source>
</evidence>
<organism evidence="7 8">
    <name type="scientific">Chlamydia abortus (strain DSM 27085 / S26/3)</name>
    <name type="common">Chlamydophila abortus</name>
    <dbReference type="NCBI Taxonomy" id="218497"/>
    <lineage>
        <taxon>Bacteria</taxon>
        <taxon>Pseudomonadati</taxon>
        <taxon>Chlamydiota</taxon>
        <taxon>Chlamydiia</taxon>
        <taxon>Chlamydiales</taxon>
        <taxon>Chlamydiaceae</taxon>
        <taxon>Chlamydia/Chlamydophila group</taxon>
        <taxon>Chlamydia</taxon>
    </lineage>
</organism>
<accession>Q5L7A4</accession>
<name>Q5L7A4_CHLAB</name>
<keyword evidence="5" id="KW-1133">Transmembrane helix</keyword>
<dbReference type="InterPro" id="IPR007221">
    <property type="entry name" value="MreC"/>
</dbReference>
<sequence length="367" mass="41648">MQSPVVKTKTLSNMREIQHSEEHSAIKTTGSVFYRRHRKNRVYVYVVLALSIALFWSLPKPFYENIQKRFVVWYSRVFMHHAEVSPQSCSLQDTENIILKDRIAILEERLQAYEVAYHTPPVFPEILSPYFRKLITSRVIYRDPSHWGSSCWVDVGREHNIQKNSSVLSGKVLIGLVDYVGEKQSRIRLITDVGMQPSVIAVRGGIQAWLIKDRIQDLSKQIERLSDAYILEKDKYEKIYQLEELNVSIQCSDENTLLLRGTLSGKGGPLWKDETLTLHGEGFCFSDGKGLCVGDLLVTTGLDGVFPPGLLVAEITKVCLPREGACSYKIEAKSLAADLMNLSSVLILPAMEFNPNDRPDIFGLLWD</sequence>
<feature type="domain" description="Rod shape-determining protein MreC beta-barrel core" evidence="6">
    <location>
        <begin position="139"/>
        <end position="348"/>
    </location>
</feature>
<protein>
    <recommendedName>
        <fullName evidence="2">Cell shape-determining protein MreC</fullName>
    </recommendedName>
    <alternativeName>
        <fullName evidence="4">Cell shape protein MreC</fullName>
    </alternativeName>
</protein>
<comment type="similarity">
    <text evidence="1">Belongs to the MreC family.</text>
</comment>
<dbReference type="AlphaFoldDB" id="Q5L7A4"/>
<dbReference type="InterPro" id="IPR042175">
    <property type="entry name" value="Cell/Rod_MreC_2"/>
</dbReference>
<feature type="transmembrane region" description="Helical" evidence="5">
    <location>
        <begin position="42"/>
        <end position="59"/>
    </location>
</feature>
<dbReference type="Proteomes" id="UP000001012">
    <property type="component" value="Chromosome"/>
</dbReference>